<dbReference type="InterPro" id="IPR011604">
    <property type="entry name" value="PDDEXK-like_dom_sf"/>
</dbReference>
<evidence type="ECO:0000313" key="2">
    <source>
        <dbReference type="Proteomes" id="UP000183687"/>
    </source>
</evidence>
<proteinExistence type="predicted"/>
<gene>
    <name evidence="1" type="ORF">SAMN04489746_0437</name>
</gene>
<dbReference type="AlphaFoldDB" id="A0AB38A5E7"/>
<dbReference type="InterPro" id="IPR021229">
    <property type="entry name" value="DUF2800"/>
</dbReference>
<dbReference type="EMBL" id="FNSH01000001">
    <property type="protein sequence ID" value="SEB50473.1"/>
    <property type="molecule type" value="Genomic_DNA"/>
</dbReference>
<accession>A0AB38A5E7</accession>
<reference evidence="1 2" key="1">
    <citation type="submission" date="2016-10" db="EMBL/GenBank/DDBJ databases">
        <authorList>
            <person name="Varghese N."/>
            <person name="Submissions S."/>
        </authorList>
    </citation>
    <scope>NUCLEOTIDE SEQUENCE [LARGE SCALE GENOMIC DNA]</scope>
    <source>
        <strain evidence="1 2">DSM 20586</strain>
    </source>
</reference>
<name>A0AB38A5E7_9ACTN</name>
<comment type="caution">
    <text evidence="1">The sequence shown here is derived from an EMBL/GenBank/DDBJ whole genome shotgun (WGS) entry which is preliminary data.</text>
</comment>
<organism evidence="1 2">
    <name type="scientific">Atopobium minutum</name>
    <dbReference type="NCBI Taxonomy" id="1381"/>
    <lineage>
        <taxon>Bacteria</taxon>
        <taxon>Bacillati</taxon>
        <taxon>Actinomycetota</taxon>
        <taxon>Coriobacteriia</taxon>
        <taxon>Coriobacteriales</taxon>
        <taxon>Atopobiaceae</taxon>
        <taxon>Atopobium</taxon>
    </lineage>
</organism>
<sequence length="385" mass="42268">MMPPQKHALLSASSAHRWLRCPPSAKLTAGVTEAPSEAALQGTAAHALAEHKLRRALKQQSKRPVSKYEDDEMNTHTDDYVSYVLEQYEQAKQVTSGAVIYIEQHLDFSHVVPGGFGTGDCLIVADGTLHVIDLKYGLGVLVEAEWNPQMMLYAMGALALFDALYDIEQVALTIFQPRRENVSTWTISVTELNKWAEHTLKPAAELAAKGDGEFCAGTWCQFCSIASTCRARAEANLELAKFEFAPPAELSPAEVADVLAQIPELTRWASDVQDYALSQALSGERYEGFKLVAGRSIRKYTDETAVAEAAKAAGYKDIYKQSLLTITAMEKLMGKKNFSEILGNLVVKPEGKPTLVPVTDKRPELQVSTAADDFTNIDNQQKEGK</sequence>
<evidence type="ECO:0000313" key="1">
    <source>
        <dbReference type="EMBL" id="SEB50473.1"/>
    </source>
</evidence>
<dbReference type="RefSeq" id="WP_236700191.1">
    <property type="nucleotide sequence ID" value="NZ_JQBO01000003.1"/>
</dbReference>
<protein>
    <recommendedName>
        <fullName evidence="3">DUF2800 domain-containing protein</fullName>
    </recommendedName>
</protein>
<dbReference type="Gene3D" id="3.90.320.10">
    <property type="match status" value="1"/>
</dbReference>
<evidence type="ECO:0008006" key="3">
    <source>
        <dbReference type="Google" id="ProtNLM"/>
    </source>
</evidence>
<dbReference type="Pfam" id="PF10926">
    <property type="entry name" value="DUF2800"/>
    <property type="match status" value="1"/>
</dbReference>
<dbReference type="Proteomes" id="UP000183687">
    <property type="component" value="Unassembled WGS sequence"/>
</dbReference>